<feature type="region of interest" description="Disordered" evidence="1">
    <location>
        <begin position="14"/>
        <end position="35"/>
    </location>
</feature>
<accession>A0A830HM66</accession>
<dbReference type="EMBL" id="BNJQ01000018">
    <property type="protein sequence ID" value="GHP07968.1"/>
    <property type="molecule type" value="Genomic_DNA"/>
</dbReference>
<feature type="region of interest" description="Disordered" evidence="1">
    <location>
        <begin position="105"/>
        <end position="131"/>
    </location>
</feature>
<dbReference type="AlphaFoldDB" id="A0A830HM66"/>
<reference evidence="2" key="1">
    <citation type="submission" date="2020-10" db="EMBL/GenBank/DDBJ databases">
        <title>Unveiling of a novel bifunctional photoreceptor, Dualchrome1, isolated from a cosmopolitan green alga.</title>
        <authorList>
            <person name="Suzuki S."/>
            <person name="Kawachi M."/>
        </authorList>
    </citation>
    <scope>NUCLEOTIDE SEQUENCE</scope>
    <source>
        <strain evidence="2">NIES 2893</strain>
    </source>
</reference>
<gene>
    <name evidence="2" type="ORF">PPROV_000671000</name>
</gene>
<dbReference type="Proteomes" id="UP000660262">
    <property type="component" value="Unassembled WGS sequence"/>
</dbReference>
<name>A0A830HM66_9CHLO</name>
<feature type="compositionally biased region" description="Basic and acidic residues" evidence="1">
    <location>
        <begin position="107"/>
        <end position="128"/>
    </location>
</feature>
<protein>
    <submittedName>
        <fullName evidence="2">Uncharacterized protein</fullName>
    </submittedName>
</protein>
<evidence type="ECO:0000313" key="2">
    <source>
        <dbReference type="EMBL" id="GHP07968.1"/>
    </source>
</evidence>
<proteinExistence type="predicted"/>
<organism evidence="2 3">
    <name type="scientific">Pycnococcus provasolii</name>
    <dbReference type="NCBI Taxonomy" id="41880"/>
    <lineage>
        <taxon>Eukaryota</taxon>
        <taxon>Viridiplantae</taxon>
        <taxon>Chlorophyta</taxon>
        <taxon>Pseudoscourfieldiophyceae</taxon>
        <taxon>Pseudoscourfieldiales</taxon>
        <taxon>Pycnococcaceae</taxon>
        <taxon>Pycnococcus</taxon>
    </lineage>
</organism>
<comment type="caution">
    <text evidence="2">The sequence shown here is derived from an EMBL/GenBank/DDBJ whole genome shotgun (WGS) entry which is preliminary data.</text>
</comment>
<feature type="compositionally biased region" description="Basic and acidic residues" evidence="1">
    <location>
        <begin position="17"/>
        <end position="27"/>
    </location>
</feature>
<sequence>MVAEGGCRVTVLALPDPSKRQRGDHAPAHTARRRPTALALTEKQRTQRQPADACYYLPPISRVKALDNGLQLVPRRTPAQVLSDLAFVRVVDAEVDVLRVDGSATDRVPRPSLERERERRSEAPLTERKHYRASPDSVLLPRLVKAKKANEAMARTKKEETANLKNALHFVASEGITGWEHAGAGLLESEAETDVFHARVISDWSEDADEDFFENNS</sequence>
<evidence type="ECO:0000256" key="1">
    <source>
        <dbReference type="SAM" id="MobiDB-lite"/>
    </source>
</evidence>
<evidence type="ECO:0000313" key="3">
    <source>
        <dbReference type="Proteomes" id="UP000660262"/>
    </source>
</evidence>
<keyword evidence="3" id="KW-1185">Reference proteome</keyword>